<feature type="transmembrane region" description="Helical" evidence="6">
    <location>
        <begin position="28"/>
        <end position="48"/>
    </location>
</feature>
<feature type="transmembrane region" description="Helical" evidence="6">
    <location>
        <begin position="101"/>
        <end position="123"/>
    </location>
</feature>
<evidence type="ECO:0000256" key="4">
    <source>
        <dbReference type="ARBA" id="ARBA00022448"/>
    </source>
</evidence>
<reference evidence="7 8" key="1">
    <citation type="journal article" date="2024" name="Int. J. Syst. Evol. Microbiol.">
        <title>Paenibacillus hexagrammi sp. nov., a novel bacterium isolated from the gut content of Hexagrammos agrammus.</title>
        <authorList>
            <person name="Jung H.K."/>
            <person name="Kim D.G."/>
            <person name="Zin H."/>
            <person name="Park J."/>
            <person name="Jung H."/>
            <person name="Kim Y.O."/>
            <person name="Kong H.J."/>
            <person name="Kim J.W."/>
            <person name="Kim Y.S."/>
        </authorList>
    </citation>
    <scope>NUCLEOTIDE SEQUENCE [LARGE SCALE GENOMIC DNA]</scope>
    <source>
        <strain evidence="7 8">YPD9-1</strain>
    </source>
</reference>
<keyword evidence="6" id="KW-1133">Transmembrane helix</keyword>
<dbReference type="Pfam" id="PF01554">
    <property type="entry name" value="MatE"/>
    <property type="match status" value="1"/>
</dbReference>
<evidence type="ECO:0000313" key="8">
    <source>
        <dbReference type="Proteomes" id="UP001649230"/>
    </source>
</evidence>
<name>A0ABY3SF92_9BACL</name>
<gene>
    <name evidence="7" type="ORF">L0M14_18470</name>
</gene>
<proteinExistence type="inferred from homology"/>
<evidence type="ECO:0000256" key="3">
    <source>
        <dbReference type="ARBA" id="ARBA00020268"/>
    </source>
</evidence>
<dbReference type="Proteomes" id="UP001649230">
    <property type="component" value="Chromosome"/>
</dbReference>
<dbReference type="PANTHER" id="PTHR43298:SF2">
    <property type="entry name" value="FMN_FAD EXPORTER YEEO-RELATED"/>
    <property type="match status" value="1"/>
</dbReference>
<evidence type="ECO:0000256" key="5">
    <source>
        <dbReference type="ARBA" id="ARBA00031636"/>
    </source>
</evidence>
<evidence type="ECO:0000313" key="7">
    <source>
        <dbReference type="EMBL" id="UJF31750.1"/>
    </source>
</evidence>
<sequence>MLSETVYAIIYSRMGTEEMTAMTITFPLQGLSIGLLSGLASAAGVIVGNQLGAGENQVALHYAKRLIRLGIVISLVLGVIVAAVSPFYVSAFNISEQAHHLGIYIVLVFAGFLWVKVANMIIAGGILNSGGDSKFVFAMESTANWIVGVPSGLLLSFVWKQPVYLVYLVLSLEEVVRFGIGLTRIYSKKWIRNLVKDLAA</sequence>
<accession>A0ABY3SF92</accession>
<dbReference type="EMBL" id="CP090978">
    <property type="protein sequence ID" value="UJF31750.1"/>
    <property type="molecule type" value="Genomic_DNA"/>
</dbReference>
<feature type="transmembrane region" description="Helical" evidence="6">
    <location>
        <begin position="69"/>
        <end position="89"/>
    </location>
</feature>
<keyword evidence="4" id="KW-0813">Transport</keyword>
<keyword evidence="6" id="KW-0812">Transmembrane</keyword>
<feature type="transmembrane region" description="Helical" evidence="6">
    <location>
        <begin position="135"/>
        <end position="158"/>
    </location>
</feature>
<evidence type="ECO:0000256" key="1">
    <source>
        <dbReference type="ARBA" id="ARBA00003408"/>
    </source>
</evidence>
<evidence type="ECO:0000256" key="2">
    <source>
        <dbReference type="ARBA" id="ARBA00010199"/>
    </source>
</evidence>
<keyword evidence="6" id="KW-0472">Membrane</keyword>
<evidence type="ECO:0000256" key="6">
    <source>
        <dbReference type="SAM" id="Phobius"/>
    </source>
</evidence>
<keyword evidence="8" id="KW-1185">Reference proteome</keyword>
<dbReference type="InterPro" id="IPR002528">
    <property type="entry name" value="MATE_fam"/>
</dbReference>
<dbReference type="InterPro" id="IPR050222">
    <property type="entry name" value="MATE_MdtK"/>
</dbReference>
<comment type="function">
    <text evidence="1">Multidrug efflux pump.</text>
</comment>
<organism evidence="7 8">
    <name type="scientific">Paenibacillus hexagrammi</name>
    <dbReference type="NCBI Taxonomy" id="2908839"/>
    <lineage>
        <taxon>Bacteria</taxon>
        <taxon>Bacillati</taxon>
        <taxon>Bacillota</taxon>
        <taxon>Bacilli</taxon>
        <taxon>Bacillales</taxon>
        <taxon>Paenibacillaceae</taxon>
        <taxon>Paenibacillus</taxon>
    </lineage>
</organism>
<comment type="similarity">
    <text evidence="2">Belongs to the multi antimicrobial extrusion (MATE) (TC 2.A.66.1) family.</text>
</comment>
<dbReference type="PANTHER" id="PTHR43298">
    <property type="entry name" value="MULTIDRUG RESISTANCE PROTEIN NORM-RELATED"/>
    <property type="match status" value="1"/>
</dbReference>
<protein>
    <recommendedName>
        <fullName evidence="3">Probable multidrug resistance protein NorM</fullName>
    </recommendedName>
    <alternativeName>
        <fullName evidence="5">Multidrug-efflux transporter</fullName>
    </alternativeName>
</protein>